<keyword evidence="7" id="KW-1185">Reference proteome</keyword>
<dbReference type="InterPro" id="IPR010215">
    <property type="entry name" value="Transcription_antiterm_RfaH"/>
</dbReference>
<name>A0A1R4B1D0_9VIBR</name>
<sequence length="168" mass="19218">MKSWYLLYCKRGEQPRAKLHLENQGVECYYPEVVVEKVVRNKRQSVKEPLFPSYVFICFDVAQGPSFTTIRSTRGVVDFVRFGAQPKCINEQLISDLKSLEEQELLVVRKQGPKKGDPMEITGGQFAGIEAVYQEPDGEMRSIMLVKMINQNVELSIDNKNLPLTEKC</sequence>
<comment type="similarity">
    <text evidence="4">Belongs to the RfaH family.</text>
</comment>
<dbReference type="HAMAP" id="MF_00951">
    <property type="entry name" value="RfaH"/>
    <property type="match status" value="1"/>
</dbReference>
<evidence type="ECO:0000259" key="5">
    <source>
        <dbReference type="SMART" id="SM00738"/>
    </source>
</evidence>
<feature type="domain" description="NusG-like N-terminal" evidence="5">
    <location>
        <begin position="1"/>
        <end position="101"/>
    </location>
</feature>
<dbReference type="NCBIfam" id="NF006534">
    <property type="entry name" value="PRK09014.1"/>
    <property type="match status" value="1"/>
</dbReference>
<evidence type="ECO:0000256" key="1">
    <source>
        <dbReference type="ARBA" id="ARBA00022814"/>
    </source>
</evidence>
<dbReference type="InterPro" id="IPR043425">
    <property type="entry name" value="NusG-like"/>
</dbReference>
<evidence type="ECO:0000313" key="7">
    <source>
        <dbReference type="Proteomes" id="UP000189475"/>
    </source>
</evidence>
<organism evidence="6 7">
    <name type="scientific">Vibrio palustris</name>
    <dbReference type="NCBI Taxonomy" id="1918946"/>
    <lineage>
        <taxon>Bacteria</taxon>
        <taxon>Pseudomonadati</taxon>
        <taxon>Pseudomonadota</taxon>
        <taxon>Gammaproteobacteria</taxon>
        <taxon>Vibrionales</taxon>
        <taxon>Vibrionaceae</taxon>
        <taxon>Vibrio</taxon>
    </lineage>
</organism>
<dbReference type="STRING" id="1918946.VPAL9027_00662"/>
<dbReference type="Proteomes" id="UP000189475">
    <property type="component" value="Unassembled WGS sequence"/>
</dbReference>
<dbReference type="RefSeq" id="WP_077312275.1">
    <property type="nucleotide sequence ID" value="NZ_AP024887.1"/>
</dbReference>
<dbReference type="GO" id="GO:0005829">
    <property type="term" value="C:cytosol"/>
    <property type="evidence" value="ECO:0007669"/>
    <property type="project" value="TreeGrafter"/>
</dbReference>
<dbReference type="GO" id="GO:0006354">
    <property type="term" value="P:DNA-templated transcription elongation"/>
    <property type="evidence" value="ECO:0007669"/>
    <property type="project" value="InterPro"/>
</dbReference>
<dbReference type="CDD" id="cd09892">
    <property type="entry name" value="NGN_SP_RfaH"/>
    <property type="match status" value="1"/>
</dbReference>
<evidence type="ECO:0000256" key="2">
    <source>
        <dbReference type="ARBA" id="ARBA00023015"/>
    </source>
</evidence>
<keyword evidence="4" id="KW-0238">DNA-binding</keyword>
<dbReference type="EMBL" id="FUFT01000002">
    <property type="protein sequence ID" value="SJL82725.1"/>
    <property type="molecule type" value="Genomic_DNA"/>
</dbReference>
<dbReference type="PANTHER" id="PTHR30265">
    <property type="entry name" value="RHO-INTERACTING TRANSCRIPTION TERMINATION FACTOR NUSG"/>
    <property type="match status" value="1"/>
</dbReference>
<reference evidence="6 7" key="1">
    <citation type="submission" date="2017-02" db="EMBL/GenBank/DDBJ databases">
        <authorList>
            <person name="Peterson S.W."/>
        </authorList>
    </citation>
    <scope>NUCLEOTIDE SEQUENCE [LARGE SCALE GENOMIC DNA]</scope>
    <source>
        <strain evidence="6 7">CECT 9027</strain>
    </source>
</reference>
<dbReference type="InterPro" id="IPR036735">
    <property type="entry name" value="NGN_dom_sf"/>
</dbReference>
<evidence type="ECO:0000313" key="6">
    <source>
        <dbReference type="EMBL" id="SJL82725.1"/>
    </source>
</evidence>
<dbReference type="SUPFAM" id="SSF82679">
    <property type="entry name" value="N-utilization substance G protein NusG, N-terminal domain"/>
    <property type="match status" value="1"/>
</dbReference>
<comment type="function">
    <text evidence="4">Enhances distal genes transcription elongation in a specialized subset of operons that encode extracytoplasmic components.</text>
</comment>
<dbReference type="InterPro" id="IPR006645">
    <property type="entry name" value="NGN-like_dom"/>
</dbReference>
<dbReference type="AlphaFoldDB" id="A0A1R4B1D0"/>
<dbReference type="NCBIfam" id="TIGR01955">
    <property type="entry name" value="RfaH"/>
    <property type="match status" value="1"/>
</dbReference>
<gene>
    <name evidence="4 6" type="primary">rfaH</name>
    <name evidence="6" type="ORF">VPAL9027_00662</name>
</gene>
<accession>A0A1R4B1D0</accession>
<dbReference type="GO" id="GO:0001073">
    <property type="term" value="F:transcription antitermination factor activity, DNA binding"/>
    <property type="evidence" value="ECO:0007669"/>
    <property type="project" value="UniProtKB-UniRule"/>
</dbReference>
<proteinExistence type="inferred from homology"/>
<dbReference type="PANTHER" id="PTHR30265:SF7">
    <property type="entry name" value="TRANSCRIPTION ANTITERMINATION PROTEIN RFAH"/>
    <property type="match status" value="1"/>
</dbReference>
<evidence type="ECO:0000256" key="3">
    <source>
        <dbReference type="ARBA" id="ARBA00023163"/>
    </source>
</evidence>
<comment type="subunit">
    <text evidence="4">Interacts with both the nontemplate DNA and the RNA polymerase (RNAP).</text>
</comment>
<keyword evidence="3 4" id="KW-0804">Transcription</keyword>
<dbReference type="GO" id="GO:0003677">
    <property type="term" value="F:DNA binding"/>
    <property type="evidence" value="ECO:0007669"/>
    <property type="project" value="UniProtKB-UniRule"/>
</dbReference>
<dbReference type="OrthoDB" id="9790639at2"/>
<dbReference type="SMART" id="SM00738">
    <property type="entry name" value="NGN"/>
    <property type="match status" value="1"/>
</dbReference>
<keyword evidence="1 4" id="KW-0889">Transcription antitermination</keyword>
<dbReference type="Gene3D" id="3.30.70.940">
    <property type="entry name" value="NusG, N-terminal domain"/>
    <property type="match status" value="1"/>
</dbReference>
<evidence type="ECO:0000256" key="4">
    <source>
        <dbReference type="HAMAP-Rule" id="MF_00951"/>
    </source>
</evidence>
<protein>
    <recommendedName>
        <fullName evidence="4">Transcription antitermination protein RfaH</fullName>
    </recommendedName>
</protein>
<dbReference type="Pfam" id="PF02357">
    <property type="entry name" value="NusG"/>
    <property type="match status" value="1"/>
</dbReference>
<keyword evidence="2 4" id="KW-0805">Transcription regulation</keyword>